<evidence type="ECO:0000256" key="2">
    <source>
        <dbReference type="SAM" id="MobiDB-lite"/>
    </source>
</evidence>
<dbReference type="VEuPathDB" id="VectorBase:LDEU006004"/>
<dbReference type="OrthoDB" id="551302at2759"/>
<dbReference type="GO" id="GO:0009966">
    <property type="term" value="P:regulation of signal transduction"/>
    <property type="evidence" value="ECO:0007669"/>
    <property type="project" value="InterPro"/>
</dbReference>
<dbReference type="GO" id="GO:0004864">
    <property type="term" value="F:protein phosphatase inhibitor activity"/>
    <property type="evidence" value="ECO:0007669"/>
    <property type="project" value="InterPro"/>
</dbReference>
<dbReference type="Pfam" id="PF04979">
    <property type="entry name" value="IPP-2"/>
    <property type="match status" value="1"/>
</dbReference>
<comment type="similarity">
    <text evidence="1">Belongs to the protein phosphatase inhibitor 2 family.</text>
</comment>
<dbReference type="Proteomes" id="UP000288716">
    <property type="component" value="Unassembled WGS sequence"/>
</dbReference>
<proteinExistence type="inferred from homology"/>
<evidence type="ECO:0000256" key="1">
    <source>
        <dbReference type="ARBA" id="ARBA00005472"/>
    </source>
</evidence>
<gene>
    <name evidence="3" type="ORF">B4U80_01383</name>
</gene>
<organism evidence="3 4">
    <name type="scientific">Leptotrombidium deliense</name>
    <dbReference type="NCBI Taxonomy" id="299467"/>
    <lineage>
        <taxon>Eukaryota</taxon>
        <taxon>Metazoa</taxon>
        <taxon>Ecdysozoa</taxon>
        <taxon>Arthropoda</taxon>
        <taxon>Chelicerata</taxon>
        <taxon>Arachnida</taxon>
        <taxon>Acari</taxon>
        <taxon>Acariformes</taxon>
        <taxon>Trombidiformes</taxon>
        <taxon>Prostigmata</taxon>
        <taxon>Anystina</taxon>
        <taxon>Parasitengona</taxon>
        <taxon>Trombiculoidea</taxon>
        <taxon>Trombiculidae</taxon>
        <taxon>Leptotrombidium</taxon>
    </lineage>
</organism>
<dbReference type="AlphaFoldDB" id="A0A443SEU8"/>
<feature type="region of interest" description="Disordered" evidence="2">
    <location>
        <begin position="96"/>
        <end position="119"/>
    </location>
</feature>
<feature type="region of interest" description="Disordered" evidence="2">
    <location>
        <begin position="145"/>
        <end position="188"/>
    </location>
</feature>
<dbReference type="PANTHER" id="PTHR12398:SF20">
    <property type="entry name" value="PROTEIN PHOSPHATASE 1 REGULATORY INHIBITOR SUBUNIT 2"/>
    <property type="match status" value="1"/>
</dbReference>
<evidence type="ECO:0000313" key="4">
    <source>
        <dbReference type="Proteomes" id="UP000288716"/>
    </source>
</evidence>
<dbReference type="PANTHER" id="PTHR12398">
    <property type="entry name" value="PROTEIN PHOSPHATASE INHIBITOR"/>
    <property type="match status" value="1"/>
</dbReference>
<sequence length="188" mass="22013">MENLQKKPAKGILKTSSSFDQQEQQKAHSDIKWDEMNILQTLHPPGKDYGLMKIEEPKTPYSYYKDNESASDNEGATASQIIDSLCDSINKSPKILIPHESLEEEEEEENEDEELTEEELKKKREFEIKRKMHYNEYQAVKLARKLLEEEDDDDDENDEKKDENLKEDEDDDDIEVEEPEETGVQETQ</sequence>
<accession>A0A443SEU8</accession>
<dbReference type="EMBL" id="NCKV01003122">
    <property type="protein sequence ID" value="RWS26037.1"/>
    <property type="molecule type" value="Genomic_DNA"/>
</dbReference>
<feature type="compositionally biased region" description="Acidic residues" evidence="2">
    <location>
        <begin position="165"/>
        <end position="188"/>
    </location>
</feature>
<dbReference type="Gene3D" id="6.10.250.1050">
    <property type="match status" value="1"/>
</dbReference>
<reference evidence="3 4" key="1">
    <citation type="journal article" date="2018" name="Gigascience">
        <title>Genomes of trombidid mites reveal novel predicted allergens and laterally-transferred genes associated with secondary metabolism.</title>
        <authorList>
            <person name="Dong X."/>
            <person name="Chaisiri K."/>
            <person name="Xia D."/>
            <person name="Armstrong S.D."/>
            <person name="Fang Y."/>
            <person name="Donnelly M.J."/>
            <person name="Kadowaki T."/>
            <person name="McGarry J.W."/>
            <person name="Darby A.C."/>
            <person name="Makepeace B.L."/>
        </authorList>
    </citation>
    <scope>NUCLEOTIDE SEQUENCE [LARGE SCALE GENOMIC DNA]</scope>
    <source>
        <strain evidence="3">UoL-UT</strain>
    </source>
</reference>
<keyword evidence="4" id="KW-1185">Reference proteome</keyword>
<comment type="caution">
    <text evidence="3">The sequence shown here is derived from an EMBL/GenBank/DDBJ whole genome shotgun (WGS) entry which is preliminary data.</text>
</comment>
<evidence type="ECO:0008006" key="5">
    <source>
        <dbReference type="Google" id="ProtNLM"/>
    </source>
</evidence>
<feature type="region of interest" description="Disordered" evidence="2">
    <location>
        <begin position="1"/>
        <end position="30"/>
    </location>
</feature>
<feature type="compositionally biased region" description="Acidic residues" evidence="2">
    <location>
        <begin position="102"/>
        <end position="117"/>
    </location>
</feature>
<evidence type="ECO:0000313" key="3">
    <source>
        <dbReference type="EMBL" id="RWS26037.1"/>
    </source>
</evidence>
<dbReference type="InterPro" id="IPR007062">
    <property type="entry name" value="PPI-2"/>
</dbReference>
<name>A0A443SEU8_9ACAR</name>
<protein>
    <recommendedName>
        <fullName evidence="5">Protein phosphatase inhibitor 2-like protein</fullName>
    </recommendedName>
</protein>
<feature type="compositionally biased region" description="Acidic residues" evidence="2">
    <location>
        <begin position="148"/>
        <end position="157"/>
    </location>
</feature>
<dbReference type="STRING" id="299467.A0A443SEU8"/>